<evidence type="ECO:0000313" key="2">
    <source>
        <dbReference type="EMBL" id="CAI3616648.1"/>
    </source>
</evidence>
<reference evidence="1" key="1">
    <citation type="submission" date="2021-10" db="EMBL/GenBank/DDBJ databases">
        <authorList>
            <person name="Mesa V."/>
        </authorList>
    </citation>
    <scope>NUCLEOTIDE SEQUENCE</scope>
    <source>
        <strain evidence="1">CC3_PB</strain>
    </source>
</reference>
<comment type="caution">
    <text evidence="1">The sequence shown here is derived from an EMBL/GenBank/DDBJ whole genome shotgun (WGS) entry which is preliminary data.</text>
</comment>
<dbReference type="Proteomes" id="UP001189143">
    <property type="component" value="Unassembled WGS sequence"/>
</dbReference>
<evidence type="ECO:0000313" key="3">
    <source>
        <dbReference type="Proteomes" id="UP000789738"/>
    </source>
</evidence>
<evidence type="ECO:0000313" key="1">
    <source>
        <dbReference type="EMBL" id="CAG9709745.1"/>
    </source>
</evidence>
<dbReference type="Proteomes" id="UP000789738">
    <property type="component" value="Unassembled WGS sequence"/>
</dbReference>
<organism evidence="1 3">
    <name type="scientific">Clostridium neonatale</name>
    <dbReference type="NCBI Taxonomy" id="137838"/>
    <lineage>
        <taxon>Bacteria</taxon>
        <taxon>Bacillati</taxon>
        <taxon>Bacillota</taxon>
        <taxon>Clostridia</taxon>
        <taxon>Eubacteriales</taxon>
        <taxon>Clostridiaceae</taxon>
        <taxon>Clostridium</taxon>
    </lineage>
</organism>
<dbReference type="EMBL" id="CAKJVE010000004">
    <property type="protein sequence ID" value="CAG9709745.1"/>
    <property type="molecule type" value="Genomic_DNA"/>
</dbReference>
<sequence length="51" mass="5604">MQKCIGGTKCETANTGVSCMINPFNEKKDSGKLNNTLYIIKLQKADVIVIE</sequence>
<reference evidence="2" key="2">
    <citation type="submission" date="2022-10" db="EMBL/GenBank/DDBJ databases">
        <authorList>
            <person name="Aires J."/>
            <person name="Mesa V."/>
        </authorList>
    </citation>
    <scope>NUCLEOTIDE SEQUENCE</scope>
    <source>
        <strain evidence="2">Clostridium neonatale JD116</strain>
    </source>
</reference>
<accession>A0AA86JIK5</accession>
<dbReference type="RefSeq" id="WP_159115881.1">
    <property type="nucleotide sequence ID" value="NZ_CAKJVE010000004.1"/>
</dbReference>
<protein>
    <submittedName>
        <fullName evidence="1">Uncharacterized protein</fullName>
    </submittedName>
</protein>
<proteinExistence type="predicted"/>
<gene>
    <name evidence="2" type="ORF">CNEO2_390031</name>
    <name evidence="1" type="ORF">CNEO_44381</name>
</gene>
<dbReference type="EMBL" id="CAMTCP010000236">
    <property type="protein sequence ID" value="CAI3616648.1"/>
    <property type="molecule type" value="Genomic_DNA"/>
</dbReference>
<name>A0AA86JIK5_9CLOT</name>
<dbReference type="AlphaFoldDB" id="A0AA86JIK5"/>